<evidence type="ECO:0000313" key="2">
    <source>
        <dbReference type="EMBL" id="MBO2991012.1"/>
    </source>
</evidence>
<proteinExistence type="predicted"/>
<keyword evidence="1" id="KW-1133">Transmembrane helix</keyword>
<dbReference type="AlphaFoldDB" id="A0A939QFR1"/>
<keyword evidence="1" id="KW-0812">Transmembrane</keyword>
<evidence type="ECO:0008006" key="4">
    <source>
        <dbReference type="Google" id="ProtNLM"/>
    </source>
</evidence>
<feature type="transmembrane region" description="Helical" evidence="1">
    <location>
        <begin position="48"/>
        <end position="73"/>
    </location>
</feature>
<evidence type="ECO:0000313" key="3">
    <source>
        <dbReference type="Proteomes" id="UP000668403"/>
    </source>
</evidence>
<keyword evidence="1" id="KW-0472">Membrane</keyword>
<organism evidence="2 3">
    <name type="scientific">Leucobacter tardus</name>
    <dbReference type="NCBI Taxonomy" id="501483"/>
    <lineage>
        <taxon>Bacteria</taxon>
        <taxon>Bacillati</taxon>
        <taxon>Actinomycetota</taxon>
        <taxon>Actinomycetes</taxon>
        <taxon>Micrococcales</taxon>
        <taxon>Microbacteriaceae</taxon>
        <taxon>Leucobacter</taxon>
    </lineage>
</organism>
<dbReference type="EMBL" id="JAGFBF010000006">
    <property type="protein sequence ID" value="MBO2991012.1"/>
    <property type="molecule type" value="Genomic_DNA"/>
</dbReference>
<keyword evidence="3" id="KW-1185">Reference proteome</keyword>
<reference evidence="2" key="1">
    <citation type="submission" date="2021-03" db="EMBL/GenBank/DDBJ databases">
        <title>Leucobacter chromiisoli sp. nov., isolated from chromium-containing soil of chemical plant.</title>
        <authorList>
            <person name="Xu Z."/>
        </authorList>
    </citation>
    <scope>NUCLEOTIDE SEQUENCE</scope>
    <source>
        <strain evidence="2">K 70/01</strain>
    </source>
</reference>
<accession>A0A939QFR1</accession>
<name>A0A939QFR1_9MICO</name>
<comment type="caution">
    <text evidence="2">The sequence shown here is derived from an EMBL/GenBank/DDBJ whole genome shotgun (WGS) entry which is preliminary data.</text>
</comment>
<gene>
    <name evidence="2" type="ORF">J4H85_13505</name>
</gene>
<dbReference type="Proteomes" id="UP000668403">
    <property type="component" value="Unassembled WGS sequence"/>
</dbReference>
<protein>
    <recommendedName>
        <fullName evidence="4">Multidrug ABC transporter ATPase</fullName>
    </recommendedName>
</protein>
<feature type="transmembrane region" description="Helical" evidence="1">
    <location>
        <begin position="14"/>
        <end position="36"/>
    </location>
</feature>
<dbReference type="RefSeq" id="WP_208240714.1">
    <property type="nucleotide sequence ID" value="NZ_BAAAQU010000001.1"/>
</dbReference>
<evidence type="ECO:0000256" key="1">
    <source>
        <dbReference type="SAM" id="Phobius"/>
    </source>
</evidence>
<sequence length="91" mass="10094">MSRDPNTPSRLERVLALTTLAIIGVAVICFFVTLIVGMNDRFLLAEGVWPVLVALTYVGLPVAFVLLVVLLIVSMRRRGKENASDARNRQR</sequence>